<protein>
    <submittedName>
        <fullName evidence="5">Uncharacterized protein</fullName>
    </submittedName>
</protein>
<dbReference type="CDD" id="cd16494">
    <property type="entry name" value="RING-CH-C4HC3_ZSWM2"/>
    <property type="match status" value="1"/>
</dbReference>
<dbReference type="PANTHER" id="PTHR21540">
    <property type="entry name" value="RING FINGER AND SWIM DOMAIN-CONTAINING PROTEIN 2"/>
    <property type="match status" value="1"/>
</dbReference>
<keyword evidence="1" id="KW-0862">Zinc</keyword>
<organism evidence="5 6">
    <name type="scientific">Choiromyces venosus 120613-1</name>
    <dbReference type="NCBI Taxonomy" id="1336337"/>
    <lineage>
        <taxon>Eukaryota</taxon>
        <taxon>Fungi</taxon>
        <taxon>Dikarya</taxon>
        <taxon>Ascomycota</taxon>
        <taxon>Pezizomycotina</taxon>
        <taxon>Pezizomycetes</taxon>
        <taxon>Pezizales</taxon>
        <taxon>Tuberaceae</taxon>
        <taxon>Choiromyces</taxon>
    </lineage>
</organism>
<dbReference type="InterPro" id="IPR007527">
    <property type="entry name" value="Znf_SWIM"/>
</dbReference>
<dbReference type="AlphaFoldDB" id="A0A3N4JBC8"/>
<dbReference type="PRINTS" id="PR00929">
    <property type="entry name" value="ATHOOK"/>
</dbReference>
<dbReference type="EMBL" id="ML120424">
    <property type="protein sequence ID" value="RPA95583.1"/>
    <property type="molecule type" value="Genomic_DNA"/>
</dbReference>
<dbReference type="STRING" id="1336337.A0A3N4JBC8"/>
<sequence length="390" mass="42789">MGYQNDNIAAGSSPRTRATRSSSRFSPQAEASSSLPEPQKLPEAPRGRGRPRKIAPKPAPQQEPPKKRGRPPKRKLVDENQGNDDVVVIESASTPAPKAKGKRKQSVVPITFAPLAPPHPAPVAPPLLVQEPPQKQAKVAPSSSKSSGATPEKRMKLWRKQPPKAVSERIDRCLTQRMVVLDRQRVMENDIPQEIVKIAGSTGNVYTVHIKQVPVCDCPDSSPTCKHILYVMMKVLRARADLVYQAALLSSELREIFAKAPIIRSSGEGAGTSAQKPLGEDDCPICYCPFEGDGREEVVYCKAQCGTNIHQNCFRQWAATNGAGAVTCVMCRQPWLGDNDPHEALAKGKVNSEGYVNVASELGMSGYRDSSTYHYPPYYGGGYGYRRRYW</sequence>
<evidence type="ECO:0000256" key="1">
    <source>
        <dbReference type="PROSITE-ProRule" id="PRU00175"/>
    </source>
</evidence>
<feature type="region of interest" description="Disordered" evidence="2">
    <location>
        <begin position="1"/>
        <end position="105"/>
    </location>
</feature>
<evidence type="ECO:0000313" key="6">
    <source>
        <dbReference type="Proteomes" id="UP000276215"/>
    </source>
</evidence>
<evidence type="ECO:0000259" key="3">
    <source>
        <dbReference type="PROSITE" id="PS50089"/>
    </source>
</evidence>
<keyword evidence="1" id="KW-0479">Metal-binding</keyword>
<accession>A0A3N4JBC8</accession>
<name>A0A3N4JBC8_9PEZI</name>
<evidence type="ECO:0000313" key="5">
    <source>
        <dbReference type="EMBL" id="RPA95583.1"/>
    </source>
</evidence>
<keyword evidence="6" id="KW-1185">Reference proteome</keyword>
<keyword evidence="1" id="KW-0863">Zinc-finger</keyword>
<dbReference type="PROSITE" id="PS50089">
    <property type="entry name" value="ZF_RING_2"/>
    <property type="match status" value="1"/>
</dbReference>
<dbReference type="InterPro" id="IPR017956">
    <property type="entry name" value="AT_hook_DNA-bd_motif"/>
</dbReference>
<dbReference type="InterPro" id="IPR013083">
    <property type="entry name" value="Znf_RING/FYVE/PHD"/>
</dbReference>
<evidence type="ECO:0000256" key="2">
    <source>
        <dbReference type="SAM" id="MobiDB-lite"/>
    </source>
</evidence>
<feature type="region of interest" description="Disordered" evidence="2">
    <location>
        <begin position="119"/>
        <end position="162"/>
    </location>
</feature>
<dbReference type="Pfam" id="PF13639">
    <property type="entry name" value="zf-RING_2"/>
    <property type="match status" value="1"/>
</dbReference>
<dbReference type="InterPro" id="IPR039903">
    <property type="entry name" value="Zswim2"/>
</dbReference>
<dbReference type="Gene3D" id="3.30.40.10">
    <property type="entry name" value="Zinc/RING finger domain, C3HC4 (zinc finger)"/>
    <property type="match status" value="1"/>
</dbReference>
<dbReference type="OrthoDB" id="2122982at2759"/>
<gene>
    <name evidence="5" type="ORF">L873DRAFT_1697589</name>
</gene>
<dbReference type="GO" id="GO:0008270">
    <property type="term" value="F:zinc ion binding"/>
    <property type="evidence" value="ECO:0007669"/>
    <property type="project" value="UniProtKB-KW"/>
</dbReference>
<feature type="domain" description="RING-type" evidence="3">
    <location>
        <begin position="283"/>
        <end position="332"/>
    </location>
</feature>
<dbReference type="GO" id="GO:0003677">
    <property type="term" value="F:DNA binding"/>
    <property type="evidence" value="ECO:0007669"/>
    <property type="project" value="InterPro"/>
</dbReference>
<dbReference type="PROSITE" id="PS50966">
    <property type="entry name" value="ZF_SWIM"/>
    <property type="match status" value="1"/>
</dbReference>
<reference evidence="5 6" key="1">
    <citation type="journal article" date="2018" name="Nat. Ecol. Evol.">
        <title>Pezizomycetes genomes reveal the molecular basis of ectomycorrhizal truffle lifestyle.</title>
        <authorList>
            <person name="Murat C."/>
            <person name="Payen T."/>
            <person name="Noel B."/>
            <person name="Kuo A."/>
            <person name="Morin E."/>
            <person name="Chen J."/>
            <person name="Kohler A."/>
            <person name="Krizsan K."/>
            <person name="Balestrini R."/>
            <person name="Da Silva C."/>
            <person name="Montanini B."/>
            <person name="Hainaut M."/>
            <person name="Levati E."/>
            <person name="Barry K.W."/>
            <person name="Belfiori B."/>
            <person name="Cichocki N."/>
            <person name="Clum A."/>
            <person name="Dockter R.B."/>
            <person name="Fauchery L."/>
            <person name="Guy J."/>
            <person name="Iotti M."/>
            <person name="Le Tacon F."/>
            <person name="Lindquist E.A."/>
            <person name="Lipzen A."/>
            <person name="Malagnac F."/>
            <person name="Mello A."/>
            <person name="Molinier V."/>
            <person name="Miyauchi S."/>
            <person name="Poulain J."/>
            <person name="Riccioni C."/>
            <person name="Rubini A."/>
            <person name="Sitrit Y."/>
            <person name="Splivallo R."/>
            <person name="Traeger S."/>
            <person name="Wang M."/>
            <person name="Zifcakova L."/>
            <person name="Wipf D."/>
            <person name="Zambonelli A."/>
            <person name="Paolocci F."/>
            <person name="Nowrousian M."/>
            <person name="Ottonello S."/>
            <person name="Baldrian P."/>
            <person name="Spatafora J.W."/>
            <person name="Henrissat B."/>
            <person name="Nagy L.G."/>
            <person name="Aury J.M."/>
            <person name="Wincker P."/>
            <person name="Grigoriev I.V."/>
            <person name="Bonfante P."/>
            <person name="Martin F.M."/>
        </authorList>
    </citation>
    <scope>NUCLEOTIDE SEQUENCE [LARGE SCALE GENOMIC DNA]</scope>
    <source>
        <strain evidence="5 6">120613-1</strain>
    </source>
</reference>
<feature type="domain" description="SWIM-type" evidence="4">
    <location>
        <begin position="206"/>
        <end position="236"/>
    </location>
</feature>
<feature type="compositionally biased region" description="Low complexity" evidence="2">
    <location>
        <begin position="12"/>
        <end position="27"/>
    </location>
</feature>
<evidence type="ECO:0000259" key="4">
    <source>
        <dbReference type="PROSITE" id="PS50966"/>
    </source>
</evidence>
<dbReference type="PANTHER" id="PTHR21540:SF0">
    <property type="entry name" value="PHD FAMILY PROTEIN"/>
    <property type="match status" value="1"/>
</dbReference>
<dbReference type="GO" id="GO:0061630">
    <property type="term" value="F:ubiquitin protein ligase activity"/>
    <property type="evidence" value="ECO:0007669"/>
    <property type="project" value="InterPro"/>
</dbReference>
<dbReference type="SUPFAM" id="SSF57850">
    <property type="entry name" value="RING/U-box"/>
    <property type="match status" value="1"/>
</dbReference>
<proteinExistence type="predicted"/>
<dbReference type="Proteomes" id="UP000276215">
    <property type="component" value="Unassembled WGS sequence"/>
</dbReference>
<dbReference type="InterPro" id="IPR001841">
    <property type="entry name" value="Znf_RING"/>
</dbReference>